<protein>
    <submittedName>
        <fullName evidence="2">Uncharacterized protein</fullName>
    </submittedName>
</protein>
<evidence type="ECO:0000313" key="3">
    <source>
        <dbReference type="Proteomes" id="UP001063166"/>
    </source>
</evidence>
<name>A0A9P3PCP1_LYOSH</name>
<gene>
    <name evidence="2" type="ORF">LshimejAT787_0101820</name>
</gene>
<dbReference type="OrthoDB" id="2957110at2759"/>
<dbReference type="Proteomes" id="UP001063166">
    <property type="component" value="Unassembled WGS sequence"/>
</dbReference>
<evidence type="ECO:0000256" key="1">
    <source>
        <dbReference type="SAM" id="MobiDB-lite"/>
    </source>
</evidence>
<evidence type="ECO:0000313" key="2">
    <source>
        <dbReference type="EMBL" id="GLB33298.1"/>
    </source>
</evidence>
<feature type="region of interest" description="Disordered" evidence="1">
    <location>
        <begin position="1"/>
        <end position="22"/>
    </location>
</feature>
<dbReference type="AlphaFoldDB" id="A0A9P3PCP1"/>
<organism evidence="2 3">
    <name type="scientific">Lyophyllum shimeji</name>
    <name type="common">Hon-shimeji</name>
    <name type="synonym">Tricholoma shimeji</name>
    <dbReference type="NCBI Taxonomy" id="47721"/>
    <lineage>
        <taxon>Eukaryota</taxon>
        <taxon>Fungi</taxon>
        <taxon>Dikarya</taxon>
        <taxon>Basidiomycota</taxon>
        <taxon>Agaricomycotina</taxon>
        <taxon>Agaricomycetes</taxon>
        <taxon>Agaricomycetidae</taxon>
        <taxon>Agaricales</taxon>
        <taxon>Tricholomatineae</taxon>
        <taxon>Lyophyllaceae</taxon>
        <taxon>Lyophyllum</taxon>
    </lineage>
</organism>
<dbReference type="EMBL" id="BRPK01000001">
    <property type="protein sequence ID" value="GLB33298.1"/>
    <property type="molecule type" value="Genomic_DNA"/>
</dbReference>
<comment type="caution">
    <text evidence="2">The sequence shown here is derived from an EMBL/GenBank/DDBJ whole genome shotgun (WGS) entry which is preliminary data.</text>
</comment>
<proteinExistence type="predicted"/>
<accession>A0A9P3PCP1</accession>
<keyword evidence="3" id="KW-1185">Reference proteome</keyword>
<sequence length="268" mass="30234">MGSRSTPKIRSKGVQPVTQTAPQEASLCPSAAGVIKLDTVYVIESVEPPLTCYSQRKSTGQNTKLCVQLLVMPARRRRRRQRGRRAQAVRAVDLPRKSKIIQEALAWLCTIAPRRPPLPDFRRHYARFPLKYRPEAEGKPSLTFEIELLQLAICPSGFIHHVELKHVGVRCLYLIDSQVPWLTAQFIDMSEIPPVRPASRPCCHMLRAGSLAGLVWRSTIRNLNVIQSEPGMMSKHSGGKKWVWKKHTKAQLAAKGFRITYARATSIQ</sequence>
<reference evidence="2" key="1">
    <citation type="submission" date="2022-07" db="EMBL/GenBank/DDBJ databases">
        <title>The genome of Lyophyllum shimeji provides insight into the initial evolution of ectomycorrhizal fungal genome.</title>
        <authorList>
            <person name="Kobayashi Y."/>
            <person name="Shibata T."/>
            <person name="Hirakawa H."/>
            <person name="Shigenobu S."/>
            <person name="Nishiyama T."/>
            <person name="Yamada A."/>
            <person name="Hasebe M."/>
            <person name="Kawaguchi M."/>
        </authorList>
    </citation>
    <scope>NUCLEOTIDE SEQUENCE</scope>
    <source>
        <strain evidence="2">AT787</strain>
    </source>
</reference>